<dbReference type="AlphaFoldDB" id="A0A8H4QSE7"/>
<evidence type="ECO:0000313" key="2">
    <source>
        <dbReference type="Proteomes" id="UP000521872"/>
    </source>
</evidence>
<sequence>MEATASAPAPERYGLFLLTVFDRMFERTTFVTGWLVEGAVDAALLAAALDRVTEKWRLLAGRLVSVKEQNDVKWYVKTPLGPLPKDYASYALTTSTSDVPLSKYVPIPLPSVSSSPPPSVFIHSSTPRQYTAWEEADHPLTCWNLTYFPASANNGRDYTCIGFARCHGIFDGGGAAQIVDAVVAELNGGEWKVPPLPLEGMNLNPVEDILARAALAEKKDFEDVVAYTPMGPAGFLKLVGYHVKERWWKGADRRIIVMSKGVLDFLVEDVRSTLRREKKQAENVTTGDILVAWIFKTVYSNGTSPKTIVHCTNMASFRAMLEPQFEGALDFPHNAFVPLPYPLLSVGELQAFPLPALANLFMASRLSLSMHHVVSAYKMLQTPCFPNRPDADETLNISNVSASRILEADWKTLGAKRTICGYRYQATPTDVLFTNAVYIAGRLDDGSVVLDVSLTKARFELLSGEVQRLTARLGRNNMYAAKAAGKKK</sequence>
<dbReference type="Proteomes" id="UP000521872">
    <property type="component" value="Unassembled WGS sequence"/>
</dbReference>
<keyword evidence="2" id="KW-1185">Reference proteome</keyword>
<gene>
    <name evidence="1" type="ORF">D9613_011457</name>
</gene>
<organism evidence="1 2">
    <name type="scientific">Agrocybe pediades</name>
    <dbReference type="NCBI Taxonomy" id="84607"/>
    <lineage>
        <taxon>Eukaryota</taxon>
        <taxon>Fungi</taxon>
        <taxon>Dikarya</taxon>
        <taxon>Basidiomycota</taxon>
        <taxon>Agaricomycotina</taxon>
        <taxon>Agaricomycetes</taxon>
        <taxon>Agaricomycetidae</taxon>
        <taxon>Agaricales</taxon>
        <taxon>Agaricineae</taxon>
        <taxon>Strophariaceae</taxon>
        <taxon>Agrocybe</taxon>
    </lineage>
</organism>
<dbReference type="InterPro" id="IPR023213">
    <property type="entry name" value="CAT-like_dom_sf"/>
</dbReference>
<comment type="caution">
    <text evidence="1">The sequence shown here is derived from an EMBL/GenBank/DDBJ whole genome shotgun (WGS) entry which is preliminary data.</text>
</comment>
<accession>A0A8H4QSE7</accession>
<evidence type="ECO:0000313" key="1">
    <source>
        <dbReference type="EMBL" id="KAF4616008.1"/>
    </source>
</evidence>
<proteinExistence type="predicted"/>
<name>A0A8H4QSE7_9AGAR</name>
<dbReference type="EMBL" id="JAACJL010000032">
    <property type="protein sequence ID" value="KAF4616008.1"/>
    <property type="molecule type" value="Genomic_DNA"/>
</dbReference>
<dbReference type="Gene3D" id="3.30.559.10">
    <property type="entry name" value="Chloramphenicol acetyltransferase-like domain"/>
    <property type="match status" value="2"/>
</dbReference>
<reference evidence="1 2" key="1">
    <citation type="submission" date="2019-12" db="EMBL/GenBank/DDBJ databases">
        <authorList>
            <person name="Floudas D."/>
            <person name="Bentzer J."/>
            <person name="Ahren D."/>
            <person name="Johansson T."/>
            <person name="Persson P."/>
            <person name="Tunlid A."/>
        </authorList>
    </citation>
    <scope>NUCLEOTIDE SEQUENCE [LARGE SCALE GENOMIC DNA]</scope>
    <source>
        <strain evidence="1 2">CBS 102.39</strain>
    </source>
</reference>
<protein>
    <submittedName>
        <fullName evidence="1">Uncharacterized protein</fullName>
    </submittedName>
</protein>